<protein>
    <submittedName>
        <fullName evidence="2">Stage II sporulation protein P</fullName>
    </submittedName>
</protein>
<dbReference type="KEGG" id="qdo:H9Q78_04470"/>
<sequence>MSFFNRHHDSRGSGAALVVLVAFGWFLLRGGPARLTALAARLPMSSFVSKEEARAVSAGEGESGASGLTMGQKFLELASGVHSISLFLGEQDAALAQAQPDPAYQNFQKENEMHGETQDEPESAAEAGTAGTAETAETTAAGQTEPGGSAPENGGEAETAAEGTGEAGQPAMAATEIKGTVYTAEQLSDFDFLKSKFFYVHKSTTAYPEQLDANMLMSKDLSLPESGEPQILLFHTHGSEAFSDSAEGDPNMTVVGVGNYLAKLLSEQYGIQVIHNTEVFPYSDSYSMALSMLNQTLAENPSIQVTIDLHRDSGGHDVVDINGKPTAPIMFFNGMCQTPDGPLDDVENPYLLDNLAFNFQMKLKAEAYYPGFTLRTFLKAYRYNQHVLPRATLVEVGTENNTFEEAKNAMEPLADILYKVLRGK</sequence>
<proteinExistence type="predicted"/>
<name>A0A7G9G6G2_9FIRM</name>
<dbReference type="AlphaFoldDB" id="A0A7G9G6G2"/>
<dbReference type="Proteomes" id="UP000515823">
    <property type="component" value="Chromosome"/>
</dbReference>
<gene>
    <name evidence="2" type="ORF">H9Q78_04470</name>
</gene>
<evidence type="ECO:0000313" key="2">
    <source>
        <dbReference type="EMBL" id="QNM06394.1"/>
    </source>
</evidence>
<evidence type="ECO:0000256" key="1">
    <source>
        <dbReference type="SAM" id="MobiDB-lite"/>
    </source>
</evidence>
<dbReference type="InterPro" id="IPR010897">
    <property type="entry name" value="Spore_II_P"/>
</dbReference>
<dbReference type="Pfam" id="PF07454">
    <property type="entry name" value="SpoIIP"/>
    <property type="match status" value="1"/>
</dbReference>
<feature type="compositionally biased region" description="Low complexity" evidence="1">
    <location>
        <begin position="124"/>
        <end position="168"/>
    </location>
</feature>
<keyword evidence="3" id="KW-1185">Reference proteome</keyword>
<dbReference type="NCBIfam" id="TIGR02867">
    <property type="entry name" value="spore_II_P"/>
    <property type="match status" value="1"/>
</dbReference>
<dbReference type="EMBL" id="CP060634">
    <property type="protein sequence ID" value="QNM06394.1"/>
    <property type="molecule type" value="Genomic_DNA"/>
</dbReference>
<evidence type="ECO:0000313" key="3">
    <source>
        <dbReference type="Proteomes" id="UP000515823"/>
    </source>
</evidence>
<dbReference type="RefSeq" id="WP_249303809.1">
    <property type="nucleotide sequence ID" value="NZ_CP060634.1"/>
</dbReference>
<organism evidence="2 3">
    <name type="scientific">Qiania dongpingensis</name>
    <dbReference type="NCBI Taxonomy" id="2763669"/>
    <lineage>
        <taxon>Bacteria</taxon>
        <taxon>Bacillati</taxon>
        <taxon>Bacillota</taxon>
        <taxon>Clostridia</taxon>
        <taxon>Lachnospirales</taxon>
        <taxon>Lachnospiraceae</taxon>
        <taxon>Qiania</taxon>
    </lineage>
</organism>
<reference evidence="2 3" key="1">
    <citation type="submission" date="2020-08" db="EMBL/GenBank/DDBJ databases">
        <authorList>
            <person name="Liu C."/>
            <person name="Sun Q."/>
        </authorList>
    </citation>
    <scope>NUCLEOTIDE SEQUENCE [LARGE SCALE GENOMIC DNA]</scope>
    <source>
        <strain evidence="2 3">NSJ-38</strain>
    </source>
</reference>
<accession>A0A7G9G6G2</accession>
<feature type="region of interest" description="Disordered" evidence="1">
    <location>
        <begin position="111"/>
        <end position="170"/>
    </location>
</feature>